<feature type="chain" id="PRO_5047423152" evidence="3">
    <location>
        <begin position="20"/>
        <end position="281"/>
    </location>
</feature>
<dbReference type="PROSITE" id="PS51257">
    <property type="entry name" value="PROKAR_LIPOPROTEIN"/>
    <property type="match status" value="1"/>
</dbReference>
<reference evidence="6" key="1">
    <citation type="journal article" date="2019" name="Int. J. Syst. Evol. Microbiol.">
        <title>The Global Catalogue of Microorganisms (GCM) 10K type strain sequencing project: providing services to taxonomists for standard genome sequencing and annotation.</title>
        <authorList>
            <consortium name="The Broad Institute Genomics Platform"/>
            <consortium name="The Broad Institute Genome Sequencing Center for Infectious Disease"/>
            <person name="Wu L."/>
            <person name="Ma J."/>
        </authorList>
    </citation>
    <scope>NUCLEOTIDE SEQUENCE [LARGE SCALE GENOMIC DNA]</scope>
    <source>
        <strain evidence="6">CGMCC 1.15475</strain>
    </source>
</reference>
<proteinExistence type="predicted"/>
<evidence type="ECO:0000313" key="6">
    <source>
        <dbReference type="Proteomes" id="UP001597273"/>
    </source>
</evidence>
<comment type="caution">
    <text evidence="5">The sequence shown here is derived from an EMBL/GenBank/DDBJ whole genome shotgun (WGS) entry which is preliminary data.</text>
</comment>
<dbReference type="PANTHER" id="PTHR35936:SF34">
    <property type="entry name" value="ABC TRANSPORTER EXTRACELLULAR-BINDING PROTEIN YCKB-RELATED"/>
    <property type="match status" value="1"/>
</dbReference>
<keyword evidence="1 3" id="KW-0732">Signal</keyword>
<dbReference type="Pfam" id="PF00497">
    <property type="entry name" value="SBP_bac_3"/>
    <property type="match status" value="1"/>
</dbReference>
<evidence type="ECO:0000313" key="5">
    <source>
        <dbReference type="EMBL" id="MFD1861615.1"/>
    </source>
</evidence>
<accession>A0ABW4QDG4</accession>
<dbReference type="Gene3D" id="3.40.190.10">
    <property type="entry name" value="Periplasmic binding protein-like II"/>
    <property type="match status" value="2"/>
</dbReference>
<dbReference type="PANTHER" id="PTHR35936">
    <property type="entry name" value="MEMBRANE-BOUND LYTIC MUREIN TRANSGLYCOSYLASE F"/>
    <property type="match status" value="1"/>
</dbReference>
<organism evidence="5 6">
    <name type="scientific">Planococcus chinensis</name>
    <dbReference type="NCBI Taxonomy" id="272917"/>
    <lineage>
        <taxon>Bacteria</taxon>
        <taxon>Bacillati</taxon>
        <taxon>Bacillota</taxon>
        <taxon>Bacilli</taxon>
        <taxon>Bacillales</taxon>
        <taxon>Caryophanaceae</taxon>
        <taxon>Planococcus</taxon>
    </lineage>
</organism>
<feature type="compositionally biased region" description="Gly residues" evidence="2">
    <location>
        <begin position="31"/>
        <end position="43"/>
    </location>
</feature>
<dbReference type="InterPro" id="IPR001638">
    <property type="entry name" value="Solute-binding_3/MltF_N"/>
</dbReference>
<evidence type="ECO:0000259" key="4">
    <source>
        <dbReference type="SMART" id="SM00062"/>
    </source>
</evidence>
<feature type="region of interest" description="Disordered" evidence="2">
    <location>
        <begin position="23"/>
        <end position="45"/>
    </location>
</feature>
<sequence length="281" mass="30107">MKKKLSFLGVILSTGMLMAACGGSEDSAGSGESGGTSTEGGGNELNLLEEGKFTTAASGLYKPFNYEEGGKLTGFDIEIGAALSEEMGLEHNPVTNPFETIIQGLIGKKYDAVLGSMAITDERAKTVAFSDPYYLSGGKIWVAEGNTEIKEPADLEGKKIGIVAQTTYEPAAKEFTDDIQYYNSDVVALQELVPGRVDAVITSDVVGFEAQKAGLEIKDIGDNLWIEEAAIAVRPEDEALLEEINRALDAIIEDGTYAEISEKWFGTNLLEVETEGIEVLR</sequence>
<dbReference type="RefSeq" id="WP_204891375.1">
    <property type="nucleotide sequence ID" value="NZ_JBHUFW010000002.1"/>
</dbReference>
<name>A0ABW4QDG4_9BACL</name>
<feature type="domain" description="Solute-binding protein family 3/N-terminal" evidence="4">
    <location>
        <begin position="52"/>
        <end position="268"/>
    </location>
</feature>
<dbReference type="SMART" id="SM00062">
    <property type="entry name" value="PBPb"/>
    <property type="match status" value="1"/>
</dbReference>
<dbReference type="EMBL" id="JBHUFW010000002">
    <property type="protein sequence ID" value="MFD1861615.1"/>
    <property type="molecule type" value="Genomic_DNA"/>
</dbReference>
<evidence type="ECO:0000256" key="3">
    <source>
        <dbReference type="SAM" id="SignalP"/>
    </source>
</evidence>
<protein>
    <submittedName>
        <fullName evidence="5">Transporter substrate-binding domain-containing protein</fullName>
    </submittedName>
</protein>
<feature type="signal peptide" evidence="3">
    <location>
        <begin position="1"/>
        <end position="19"/>
    </location>
</feature>
<evidence type="ECO:0000256" key="2">
    <source>
        <dbReference type="SAM" id="MobiDB-lite"/>
    </source>
</evidence>
<keyword evidence="6" id="KW-1185">Reference proteome</keyword>
<dbReference type="Proteomes" id="UP001597273">
    <property type="component" value="Unassembled WGS sequence"/>
</dbReference>
<dbReference type="SUPFAM" id="SSF53850">
    <property type="entry name" value="Periplasmic binding protein-like II"/>
    <property type="match status" value="1"/>
</dbReference>
<gene>
    <name evidence="5" type="ORF">ACFSDB_01685</name>
</gene>
<evidence type="ECO:0000256" key="1">
    <source>
        <dbReference type="ARBA" id="ARBA00022729"/>
    </source>
</evidence>